<proteinExistence type="predicted"/>
<evidence type="ECO:0000313" key="3">
    <source>
        <dbReference type="Proteomes" id="UP000675781"/>
    </source>
</evidence>
<organism evidence="2 3">
    <name type="scientific">Actinospica durhamensis</name>
    <dbReference type="NCBI Taxonomy" id="1508375"/>
    <lineage>
        <taxon>Bacteria</taxon>
        <taxon>Bacillati</taxon>
        <taxon>Actinomycetota</taxon>
        <taxon>Actinomycetes</taxon>
        <taxon>Catenulisporales</taxon>
        <taxon>Actinospicaceae</taxon>
        <taxon>Actinospica</taxon>
    </lineage>
</organism>
<feature type="binding site" evidence="1">
    <location>
        <position position="52"/>
    </location>
    <ligand>
        <name>Mg(2+)</name>
        <dbReference type="ChEBI" id="CHEBI:18420"/>
        <label>1</label>
    </ligand>
</feature>
<dbReference type="Gene3D" id="1.10.4080.10">
    <property type="entry name" value="ADP-ribosylation/Crystallin J1"/>
    <property type="match status" value="1"/>
</dbReference>
<evidence type="ECO:0000313" key="2">
    <source>
        <dbReference type="EMBL" id="MBR7839690.1"/>
    </source>
</evidence>
<dbReference type="PANTHER" id="PTHR16222">
    <property type="entry name" value="ADP-RIBOSYLGLYCOHYDROLASE"/>
    <property type="match status" value="1"/>
</dbReference>
<name>A0A941EWT3_9ACTN</name>
<evidence type="ECO:0000256" key="1">
    <source>
        <dbReference type="PIRSR" id="PIRSR605502-1"/>
    </source>
</evidence>
<keyword evidence="1" id="KW-0460">Magnesium</keyword>
<dbReference type="GO" id="GO:0046872">
    <property type="term" value="F:metal ion binding"/>
    <property type="evidence" value="ECO:0007669"/>
    <property type="project" value="UniProtKB-KW"/>
</dbReference>
<feature type="binding site" evidence="1">
    <location>
        <position position="53"/>
    </location>
    <ligand>
        <name>Mg(2+)</name>
        <dbReference type="ChEBI" id="CHEBI:18420"/>
        <label>1</label>
    </ligand>
</feature>
<comment type="cofactor">
    <cofactor evidence="1">
        <name>Mg(2+)</name>
        <dbReference type="ChEBI" id="CHEBI:18420"/>
    </cofactor>
    <text evidence="1">Binds 2 magnesium ions per subunit.</text>
</comment>
<dbReference type="AlphaFoldDB" id="A0A941EWT3"/>
<dbReference type="InterPro" id="IPR036705">
    <property type="entry name" value="Ribosyl_crysJ1_sf"/>
</dbReference>
<dbReference type="PANTHER" id="PTHR16222:SF12">
    <property type="entry name" value="ADP-RIBOSYLGLYCOHYDROLASE-RELATED"/>
    <property type="match status" value="1"/>
</dbReference>
<comment type="caution">
    <text evidence="2">The sequence shown here is derived from an EMBL/GenBank/DDBJ whole genome shotgun (WGS) entry which is preliminary data.</text>
</comment>
<dbReference type="SUPFAM" id="SSF101478">
    <property type="entry name" value="ADP-ribosylglycohydrolase"/>
    <property type="match status" value="1"/>
</dbReference>
<sequence length="290" mass="30771">MDDRRVMGDSLRGLALGDGFGGRWFHQGGGHRVVEMIEHRHTPTEAPLRYSDDTAMALSVARVLGTHGRIDQQQLAALFAAEYLSDPYRQYGYGMTRLLPHLDADPGNFATYAKALFNGEGSLGNGSAMRVAPLGAFLHRDLDLVVEQAAASSEVTHTHPEAVAGTIAVAVAAALAAAGRDEPPLRPAAFLTGVAQRTPPGVIRDGVLTAAELDPATEPWRAAELLGNGERIRASDTVPFALWTAARHLEDYAAGLWGSRGCGVRSVGPRHGGRPFDTATHLRGALLTGT</sequence>
<dbReference type="Pfam" id="PF03747">
    <property type="entry name" value="ADP_ribosyl_GH"/>
    <property type="match status" value="1"/>
</dbReference>
<accession>A0A941EWT3</accession>
<gene>
    <name evidence="2" type="ORF">KDL01_40945</name>
</gene>
<dbReference type="InterPro" id="IPR050792">
    <property type="entry name" value="ADP-ribosylglycohydrolase"/>
</dbReference>
<dbReference type="Proteomes" id="UP000675781">
    <property type="component" value="Unassembled WGS sequence"/>
</dbReference>
<protein>
    <submittedName>
        <fullName evidence="2">ADP-ribosylglycohydrolase family protein</fullName>
    </submittedName>
</protein>
<dbReference type="RefSeq" id="WP_212534110.1">
    <property type="nucleotide sequence ID" value="NZ_JAGSOG010000550.1"/>
</dbReference>
<dbReference type="EMBL" id="JAGSOG010000550">
    <property type="protein sequence ID" value="MBR7839690.1"/>
    <property type="molecule type" value="Genomic_DNA"/>
</dbReference>
<dbReference type="InterPro" id="IPR005502">
    <property type="entry name" value="Ribosyl_crysJ1"/>
</dbReference>
<keyword evidence="1" id="KW-0479">Metal-binding</keyword>
<feature type="binding site" evidence="1">
    <location>
        <position position="51"/>
    </location>
    <ligand>
        <name>Mg(2+)</name>
        <dbReference type="ChEBI" id="CHEBI:18420"/>
        <label>1</label>
    </ligand>
</feature>
<keyword evidence="3" id="KW-1185">Reference proteome</keyword>
<reference evidence="2" key="1">
    <citation type="submission" date="2021-04" db="EMBL/GenBank/DDBJ databases">
        <title>Genome based classification of Actinospica acidithermotolerans sp. nov., an actinobacterium isolated from an Indonesian hot spring.</title>
        <authorList>
            <person name="Kusuma A.B."/>
            <person name="Putra K.E."/>
            <person name="Nafisah S."/>
            <person name="Loh J."/>
            <person name="Nouioui I."/>
            <person name="Goodfellow M."/>
        </authorList>
    </citation>
    <scope>NUCLEOTIDE SEQUENCE</scope>
    <source>
        <strain evidence="2">CSCA 57</strain>
    </source>
</reference>